<dbReference type="PANTHER" id="PTHR48480:SF2">
    <property type="entry name" value="PEPTIDASE D"/>
    <property type="match status" value="1"/>
</dbReference>
<dbReference type="InterPro" id="IPR036005">
    <property type="entry name" value="Creatinase/aminopeptidase-like"/>
</dbReference>
<keyword evidence="7" id="KW-0482">Metalloprotease</keyword>
<evidence type="ECO:0000259" key="16">
    <source>
        <dbReference type="SMART" id="SM01011"/>
    </source>
</evidence>
<dbReference type="Pfam" id="PF05195">
    <property type="entry name" value="AMP_N"/>
    <property type="match status" value="1"/>
</dbReference>
<comment type="cofactor">
    <cofactor evidence="1">
        <name>Mn(2+)</name>
        <dbReference type="ChEBI" id="CHEBI:29035"/>
    </cofactor>
</comment>
<evidence type="ECO:0000256" key="13">
    <source>
        <dbReference type="ARBA" id="ARBA00044284"/>
    </source>
</evidence>
<comment type="subunit">
    <text evidence="2">Homodimer.</text>
</comment>
<evidence type="ECO:0000256" key="5">
    <source>
        <dbReference type="ARBA" id="ARBA00022801"/>
    </source>
</evidence>
<dbReference type="Gene3D" id="3.40.350.10">
    <property type="entry name" value="Creatinase/prolidase N-terminal domain"/>
    <property type="match status" value="1"/>
</dbReference>
<dbReference type="InterPro" id="IPR052433">
    <property type="entry name" value="X-Pro_dipept-like"/>
</dbReference>
<dbReference type="EC" id="3.4.13.9" evidence="10"/>
<organism evidence="17 18">
    <name type="scientific">Nesidiocoris tenuis</name>
    <dbReference type="NCBI Taxonomy" id="355587"/>
    <lineage>
        <taxon>Eukaryota</taxon>
        <taxon>Metazoa</taxon>
        <taxon>Ecdysozoa</taxon>
        <taxon>Arthropoda</taxon>
        <taxon>Hexapoda</taxon>
        <taxon>Insecta</taxon>
        <taxon>Pterygota</taxon>
        <taxon>Neoptera</taxon>
        <taxon>Paraneoptera</taxon>
        <taxon>Hemiptera</taxon>
        <taxon>Heteroptera</taxon>
        <taxon>Panheteroptera</taxon>
        <taxon>Cimicomorpha</taxon>
        <taxon>Miridae</taxon>
        <taxon>Dicyphina</taxon>
        <taxon>Nesidiocoris</taxon>
    </lineage>
</organism>
<dbReference type="PANTHER" id="PTHR48480">
    <property type="match status" value="1"/>
</dbReference>
<dbReference type="GO" id="GO:0102009">
    <property type="term" value="F:proline dipeptidase activity"/>
    <property type="evidence" value="ECO:0007669"/>
    <property type="project" value="UniProtKB-EC"/>
</dbReference>
<reference evidence="17 18" key="1">
    <citation type="submission" date="2020-02" db="EMBL/GenBank/DDBJ databases">
        <authorList>
            <person name="Ferguson B K."/>
        </authorList>
    </citation>
    <scope>NUCLEOTIDE SEQUENCE [LARGE SCALE GENOMIC DNA]</scope>
</reference>
<evidence type="ECO:0000256" key="8">
    <source>
        <dbReference type="ARBA" id="ARBA00023211"/>
    </source>
</evidence>
<dbReference type="SUPFAM" id="SSF53092">
    <property type="entry name" value="Creatinase/prolidase N-terminal domain"/>
    <property type="match status" value="1"/>
</dbReference>
<proteinExistence type="inferred from homology"/>
<dbReference type="InterPro" id="IPR029149">
    <property type="entry name" value="Creatin/AminoP/Spt16_N"/>
</dbReference>
<evidence type="ECO:0000313" key="18">
    <source>
        <dbReference type="Proteomes" id="UP000479000"/>
    </source>
</evidence>
<dbReference type="InterPro" id="IPR000994">
    <property type="entry name" value="Pept_M24"/>
</dbReference>
<comment type="catalytic activity">
    <reaction evidence="15">
        <text>Xaa-L-Pro dipeptide + H2O = an L-alpha-amino acid + L-proline</text>
        <dbReference type="Rhea" id="RHEA:76407"/>
        <dbReference type="ChEBI" id="CHEBI:15377"/>
        <dbReference type="ChEBI" id="CHEBI:59869"/>
        <dbReference type="ChEBI" id="CHEBI:60039"/>
        <dbReference type="ChEBI" id="CHEBI:195196"/>
        <dbReference type="EC" id="3.4.13.9"/>
    </reaction>
</comment>
<dbReference type="AlphaFoldDB" id="A0A6H5GI34"/>
<keyword evidence="5" id="KW-0378">Hydrolase</keyword>
<protein>
    <recommendedName>
        <fullName evidence="11">Xaa-Pro dipeptidase</fullName>
        <ecNumber evidence="10">3.4.13.9</ecNumber>
    </recommendedName>
    <alternativeName>
        <fullName evidence="14">Imidodipeptidase</fullName>
    </alternativeName>
    <alternativeName>
        <fullName evidence="12">Peptidase D</fullName>
    </alternativeName>
    <alternativeName>
        <fullName evidence="13">Proline dipeptidase</fullName>
    </alternativeName>
</protein>
<name>A0A6H5GI34_9HEMI</name>
<dbReference type="Pfam" id="PF00557">
    <property type="entry name" value="Peptidase_M24"/>
    <property type="match status" value="1"/>
</dbReference>
<comment type="similarity">
    <text evidence="9">Belongs to the peptidase M24B family. Eukaryotic-type prolidase subfamily.</text>
</comment>
<dbReference type="EMBL" id="CADCXU010013491">
    <property type="protein sequence ID" value="CAB0003433.1"/>
    <property type="molecule type" value="Genomic_DNA"/>
</dbReference>
<sequence length="662" mass="75488">MKVSTANSLYYKASPIDDCSLDRLLEQMDKFTERKRLRGEQKPIGGGLANFADCTHSESEEKLAKRTDQSLNFEETDRKNPLYIDDVTMENLLRARADGVKEKIRLRKYKKHMKRFLRVYQILKSGGMDAEDALKLVNAPSVREAYSCGLKEATDPNSFWELARMSLPIKMETFAANRRRLFRDIAPKFTKGLIILKGGEDIFMYDSAEKHPFRQEPFFFWTFGVNEPNFWGLLDCWKGKATLLYPRGEKEDYPRRKIVEETYEIDDVGYTDQIQEMISKISPTEILILEGVNPDSGRQFPALELQCDIEVNKSILYEVMSELRVTKSSFELDLMRHANRISSLAHKLMMKRITADSYEYQAEAMFKFFVHFVGGCETLSYAPLCASGRNSSDPGYSGNRRMIKCEDMIIFDMGASYYGYASCIACTVPASGIFNREQKLIYHVVLQTRTAALELIKAGIGLSEVHDNAMRALLIGLSEVGVIRGDVDDMLLAGVSTIFMPFGIGHLLGLNRFDVGGLADLENRKECKQPHLAQLRTARPLKAGMVMVLQVGCYFHLPYLRCALSDSNLKGFFVKESLETFIHLGGFCVKDNIVVTYDGYEMMTDVPRTVEEIENWLSGKDDYLNIVTESQLNEQMKKDGRWFENAKTPCSYPLEEDELQDE</sequence>
<dbReference type="SUPFAM" id="SSF55920">
    <property type="entry name" value="Creatinase/aminopeptidase"/>
    <property type="match status" value="1"/>
</dbReference>
<keyword evidence="3" id="KW-0645">Protease</keyword>
<evidence type="ECO:0000313" key="17">
    <source>
        <dbReference type="EMBL" id="CAB0003433.1"/>
    </source>
</evidence>
<dbReference type="GO" id="GO:0030145">
    <property type="term" value="F:manganese ion binding"/>
    <property type="evidence" value="ECO:0007669"/>
    <property type="project" value="InterPro"/>
</dbReference>
<evidence type="ECO:0000256" key="15">
    <source>
        <dbReference type="ARBA" id="ARBA00048994"/>
    </source>
</evidence>
<evidence type="ECO:0000256" key="7">
    <source>
        <dbReference type="ARBA" id="ARBA00023049"/>
    </source>
</evidence>
<keyword evidence="18" id="KW-1185">Reference proteome</keyword>
<evidence type="ECO:0000256" key="4">
    <source>
        <dbReference type="ARBA" id="ARBA00022723"/>
    </source>
</evidence>
<dbReference type="OrthoDB" id="10261878at2759"/>
<dbReference type="Proteomes" id="UP000479000">
    <property type="component" value="Unassembled WGS sequence"/>
</dbReference>
<dbReference type="GO" id="GO:0006508">
    <property type="term" value="P:proteolysis"/>
    <property type="evidence" value="ECO:0007669"/>
    <property type="project" value="UniProtKB-KW"/>
</dbReference>
<keyword evidence="8" id="KW-0464">Manganese</keyword>
<dbReference type="GO" id="GO:0070006">
    <property type="term" value="F:metalloaminopeptidase activity"/>
    <property type="evidence" value="ECO:0007669"/>
    <property type="project" value="InterPro"/>
</dbReference>
<evidence type="ECO:0000256" key="10">
    <source>
        <dbReference type="ARBA" id="ARBA00044051"/>
    </source>
</evidence>
<evidence type="ECO:0000256" key="3">
    <source>
        <dbReference type="ARBA" id="ARBA00022670"/>
    </source>
</evidence>
<gene>
    <name evidence="17" type="ORF">NTEN_LOCUS8964</name>
</gene>
<dbReference type="InterPro" id="IPR007865">
    <property type="entry name" value="Aminopep_P_N"/>
</dbReference>
<dbReference type="SMART" id="SM01011">
    <property type="entry name" value="AMP_N"/>
    <property type="match status" value="1"/>
</dbReference>
<evidence type="ECO:0000256" key="1">
    <source>
        <dbReference type="ARBA" id="ARBA00001936"/>
    </source>
</evidence>
<evidence type="ECO:0000256" key="9">
    <source>
        <dbReference type="ARBA" id="ARBA00043990"/>
    </source>
</evidence>
<evidence type="ECO:0000256" key="14">
    <source>
        <dbReference type="ARBA" id="ARBA00044351"/>
    </source>
</evidence>
<accession>A0A6H5GI34</accession>
<dbReference type="Gene3D" id="3.90.230.10">
    <property type="entry name" value="Creatinase/methionine aminopeptidase superfamily"/>
    <property type="match status" value="1"/>
</dbReference>
<evidence type="ECO:0000256" key="2">
    <source>
        <dbReference type="ARBA" id="ARBA00011738"/>
    </source>
</evidence>
<feature type="domain" description="Aminopeptidase P N-terminal" evidence="16">
    <location>
        <begin position="169"/>
        <end position="297"/>
    </location>
</feature>
<keyword evidence="6" id="KW-0224">Dipeptidase</keyword>
<evidence type="ECO:0000256" key="11">
    <source>
        <dbReference type="ARBA" id="ARBA00044141"/>
    </source>
</evidence>
<evidence type="ECO:0000256" key="12">
    <source>
        <dbReference type="ARBA" id="ARBA00044252"/>
    </source>
</evidence>
<evidence type="ECO:0000256" key="6">
    <source>
        <dbReference type="ARBA" id="ARBA00022997"/>
    </source>
</evidence>
<keyword evidence="4" id="KW-0479">Metal-binding</keyword>